<reference evidence="1" key="1">
    <citation type="submission" date="2022-07" db="EMBL/GenBank/DDBJ databases">
        <title>Genome Sequence of Leucocoprinus birnbaumii.</title>
        <authorList>
            <person name="Buettner E."/>
        </authorList>
    </citation>
    <scope>NUCLEOTIDE SEQUENCE</scope>
    <source>
        <strain evidence="1">VT141</strain>
    </source>
</reference>
<dbReference type="SUPFAM" id="SSF52047">
    <property type="entry name" value="RNI-like"/>
    <property type="match status" value="1"/>
</dbReference>
<sequence length="426" mass="48942">MENPVIGPVKVNSGDSDDDEERWMLLSPLSKTVKERTQEYLDRVYSFYLDIDAAAYRKERSLWRILSICAPRCAYISPSLRELALHHMRGDIESIDQTFLTPIISPSIQVIEFLDQVPRLTTLALLHLLRSRDTCFPELKKLTLLEAHASSHLPTSNIISPDALPETLPQLNTFDFDLRMLQPPHSKISQISHEEFRNLWLGGEPQDFKPFFRLCRLPQLKKLTVTIHKSSSLQWKAFLNGLAQCGPAILYLGIDFEVIDKIPIKKLSIEGIQALFPLPLKQLDLPRTLLELSPQEFGLMLNRWPRLERLSLTSCDGLRRVQCHQKDPLYDASLLLAIAKHPSLEHMITDIDFKHLTDPEVLEGMLKFESDSRLQTLEVVAVTNWPVELVQHTNPTMKDQISEFQELIAFMKMRRRVEGRNDATVP</sequence>
<gene>
    <name evidence="1" type="ORF">NP233_g6266</name>
</gene>
<protein>
    <submittedName>
        <fullName evidence="1">Uncharacterized protein</fullName>
    </submittedName>
</protein>
<dbReference type="AlphaFoldDB" id="A0AAD5YVY3"/>
<evidence type="ECO:0000313" key="2">
    <source>
        <dbReference type="Proteomes" id="UP001213000"/>
    </source>
</evidence>
<proteinExistence type="predicted"/>
<organism evidence="1 2">
    <name type="scientific">Leucocoprinus birnbaumii</name>
    <dbReference type="NCBI Taxonomy" id="56174"/>
    <lineage>
        <taxon>Eukaryota</taxon>
        <taxon>Fungi</taxon>
        <taxon>Dikarya</taxon>
        <taxon>Basidiomycota</taxon>
        <taxon>Agaricomycotina</taxon>
        <taxon>Agaricomycetes</taxon>
        <taxon>Agaricomycetidae</taxon>
        <taxon>Agaricales</taxon>
        <taxon>Agaricineae</taxon>
        <taxon>Agaricaceae</taxon>
        <taxon>Leucocoprinus</taxon>
    </lineage>
</organism>
<keyword evidence="2" id="KW-1185">Reference proteome</keyword>
<comment type="caution">
    <text evidence="1">The sequence shown here is derived from an EMBL/GenBank/DDBJ whole genome shotgun (WGS) entry which is preliminary data.</text>
</comment>
<accession>A0AAD5YVY3</accession>
<dbReference type="Gene3D" id="3.80.10.10">
    <property type="entry name" value="Ribonuclease Inhibitor"/>
    <property type="match status" value="1"/>
</dbReference>
<name>A0AAD5YVY3_9AGAR</name>
<dbReference type="Proteomes" id="UP001213000">
    <property type="component" value="Unassembled WGS sequence"/>
</dbReference>
<dbReference type="InterPro" id="IPR032675">
    <property type="entry name" value="LRR_dom_sf"/>
</dbReference>
<evidence type="ECO:0000313" key="1">
    <source>
        <dbReference type="EMBL" id="KAJ3567602.1"/>
    </source>
</evidence>
<dbReference type="EMBL" id="JANIEX010000402">
    <property type="protein sequence ID" value="KAJ3567602.1"/>
    <property type="molecule type" value="Genomic_DNA"/>
</dbReference>